<evidence type="ECO:0000313" key="2">
    <source>
        <dbReference type="Proteomes" id="UP001177021"/>
    </source>
</evidence>
<accession>A0ACB0JZE8</accession>
<reference evidence="1" key="1">
    <citation type="submission" date="2023-10" db="EMBL/GenBank/DDBJ databases">
        <authorList>
            <person name="Rodriguez Cubillos JULIANA M."/>
            <person name="De Vega J."/>
        </authorList>
    </citation>
    <scope>NUCLEOTIDE SEQUENCE</scope>
</reference>
<dbReference type="Proteomes" id="UP001177021">
    <property type="component" value="Unassembled WGS sequence"/>
</dbReference>
<proteinExistence type="predicted"/>
<organism evidence="1 2">
    <name type="scientific">Trifolium pratense</name>
    <name type="common">Red clover</name>
    <dbReference type="NCBI Taxonomy" id="57577"/>
    <lineage>
        <taxon>Eukaryota</taxon>
        <taxon>Viridiplantae</taxon>
        <taxon>Streptophyta</taxon>
        <taxon>Embryophyta</taxon>
        <taxon>Tracheophyta</taxon>
        <taxon>Spermatophyta</taxon>
        <taxon>Magnoliopsida</taxon>
        <taxon>eudicotyledons</taxon>
        <taxon>Gunneridae</taxon>
        <taxon>Pentapetalae</taxon>
        <taxon>rosids</taxon>
        <taxon>fabids</taxon>
        <taxon>Fabales</taxon>
        <taxon>Fabaceae</taxon>
        <taxon>Papilionoideae</taxon>
        <taxon>50 kb inversion clade</taxon>
        <taxon>NPAAA clade</taxon>
        <taxon>Hologalegina</taxon>
        <taxon>IRL clade</taxon>
        <taxon>Trifolieae</taxon>
        <taxon>Trifolium</taxon>
    </lineage>
</organism>
<keyword evidence="2" id="KW-1185">Reference proteome</keyword>
<sequence>MDLITKLMLDITIDRPLDLPKNYYEARQLVAKLGLGAKRIDCCVNGCMLYYSNEFGVADGALLECKFCQEPRYRVTRNSRSVRRKPIPRKAMFYLPIIPRLQRLYASMQTASKMTWHRENYERRKMSGELRHPSDGMAWKHFDQAYPEFASEPRNVRLGLCSDGFTPYTQVSATPYSCWHVLVTPYNLPPDMCMSKPYMFLAAVIPGPSSPTVEEYDSYDDDDDHEDEEIADIALLAPQNELLVDRYGRPIIMPYTATDLQPQNAATKAINYALKSKFQAPYLNWTEVKADERGYQQFWNGFRSQVTWLNHHTAAIEAIFNKKATKRLSTLLFEARKKVKKDPSKPPLWLAGNSYPMLCLRWEEEEYKAKCIKNKNNRNTDEANRACVHSGGSKSAVTLRLEFIQQFGRPPTFMEMNDLMHKYADSGEWTGARAQEVSRLTQIWAEEYNASQLRLPPHRRDNEEVRRNKMPLAFVKNAGGANRGRKFAAWCTSSLYASDPTGLRDVTYTSSSSSSTGRSRPAQREETDDEYEARMRATYREEFREEYEATFDQRVDQRVQHVLQEFFAQQRAPAPAGVGSSSQGSARQNQNAGEQEYRPDLNSMVNLNQLPEYREGDPVLSMSI</sequence>
<comment type="caution">
    <text evidence="1">The sequence shown here is derived from an EMBL/GenBank/DDBJ whole genome shotgun (WGS) entry which is preliminary data.</text>
</comment>
<name>A0ACB0JZE8_TRIPR</name>
<evidence type="ECO:0000313" key="1">
    <source>
        <dbReference type="EMBL" id="CAJ2649063.1"/>
    </source>
</evidence>
<protein>
    <submittedName>
        <fullName evidence="1">Uncharacterized protein</fullName>
    </submittedName>
</protein>
<gene>
    <name evidence="1" type="ORF">MILVUS5_LOCUS17268</name>
</gene>
<dbReference type="EMBL" id="CASHSV030000109">
    <property type="protein sequence ID" value="CAJ2649063.1"/>
    <property type="molecule type" value="Genomic_DNA"/>
</dbReference>